<accession>A0A0L6ZCZ0</accession>
<comment type="caution">
    <text evidence="2">The sequence shown here is derived from an EMBL/GenBank/DDBJ whole genome shotgun (WGS) entry which is preliminary data.</text>
</comment>
<feature type="domain" description="Polymerase nucleotidyl transferase" evidence="1">
    <location>
        <begin position="15"/>
        <end position="85"/>
    </location>
</feature>
<organism evidence="2 3">
    <name type="scientific">Clostridium homopropionicum DSM 5847</name>
    <dbReference type="NCBI Taxonomy" id="1121318"/>
    <lineage>
        <taxon>Bacteria</taxon>
        <taxon>Bacillati</taxon>
        <taxon>Bacillota</taxon>
        <taxon>Clostridia</taxon>
        <taxon>Eubacteriales</taxon>
        <taxon>Clostridiaceae</taxon>
        <taxon>Clostridium</taxon>
    </lineage>
</organism>
<dbReference type="InterPro" id="IPR002934">
    <property type="entry name" value="Polymerase_NTP_transf_dom"/>
</dbReference>
<dbReference type="Pfam" id="PF01909">
    <property type="entry name" value="NTP_transf_2"/>
    <property type="match status" value="1"/>
</dbReference>
<sequence>MVKLSNLKLPKIDNLISAAIFGSYGTEFWVCGRSDIDILLLLQYRIDASTEFKIEDTLIPLFEEYFNYKNIHLTFIYMNEFASPFARHYIKSNDKLIIDPLKEIDFRLYVNKYIRENEWLQNRIDEDMKLLRGN</sequence>
<name>A0A0L6ZCZ0_9CLOT</name>
<proteinExistence type="predicted"/>
<dbReference type="InterPro" id="IPR043519">
    <property type="entry name" value="NT_sf"/>
</dbReference>
<evidence type="ECO:0000313" key="2">
    <source>
        <dbReference type="EMBL" id="KOA20840.1"/>
    </source>
</evidence>
<dbReference type="SUPFAM" id="SSF81301">
    <property type="entry name" value="Nucleotidyltransferase"/>
    <property type="match status" value="1"/>
</dbReference>
<dbReference type="Proteomes" id="UP000037043">
    <property type="component" value="Unassembled WGS sequence"/>
</dbReference>
<dbReference type="PATRIC" id="fig|1121318.3.peg.990"/>
<evidence type="ECO:0000259" key="1">
    <source>
        <dbReference type="Pfam" id="PF01909"/>
    </source>
</evidence>
<keyword evidence="3" id="KW-1185">Reference proteome</keyword>
<dbReference type="GO" id="GO:0016779">
    <property type="term" value="F:nucleotidyltransferase activity"/>
    <property type="evidence" value="ECO:0007669"/>
    <property type="project" value="InterPro"/>
</dbReference>
<gene>
    <name evidence="2" type="ORF">CLHOM_09830</name>
</gene>
<reference evidence="3" key="1">
    <citation type="submission" date="2015-08" db="EMBL/GenBank/DDBJ databases">
        <title>Genome sequence of the strict anaerobe Clostridium homopropionicum LuHBu1 (DSM 5847T).</title>
        <authorList>
            <person name="Poehlein A."/>
            <person name="Beck M."/>
            <person name="Schiel-Bengelsdorf B."/>
            <person name="Bengelsdorf F.R."/>
            <person name="Daniel R."/>
            <person name="Duerre P."/>
        </authorList>
    </citation>
    <scope>NUCLEOTIDE SEQUENCE [LARGE SCALE GENOMIC DNA]</scope>
    <source>
        <strain evidence="3">DSM 5847</strain>
    </source>
</reference>
<dbReference type="AlphaFoldDB" id="A0A0L6ZCZ0"/>
<dbReference type="EMBL" id="LHUR01000012">
    <property type="protein sequence ID" value="KOA20840.1"/>
    <property type="molecule type" value="Genomic_DNA"/>
</dbReference>
<evidence type="ECO:0000313" key="3">
    <source>
        <dbReference type="Proteomes" id="UP000037043"/>
    </source>
</evidence>
<protein>
    <recommendedName>
        <fullName evidence="1">Polymerase nucleotidyl transferase domain-containing protein</fullName>
    </recommendedName>
</protein>
<dbReference type="RefSeq" id="WP_052220557.1">
    <property type="nucleotide sequence ID" value="NZ_LHUR01000012.1"/>
</dbReference>